<dbReference type="PANTHER" id="PTHR12555:SF13">
    <property type="entry name" value="UBIQUITIN RECOGNITION FACTOR IN ER-ASSOCIATED DEGRADATION PROTEIN 1"/>
    <property type="match status" value="1"/>
</dbReference>
<comment type="caution">
    <text evidence="6">The sequence shown here is derived from an EMBL/GenBank/DDBJ whole genome shotgun (WGS) entry which is preliminary data.</text>
</comment>
<dbReference type="InterPro" id="IPR055417">
    <property type="entry name" value="UFD1_N1"/>
</dbReference>
<dbReference type="AlphaFoldDB" id="A0A9W7LWE7"/>
<dbReference type="PANTHER" id="PTHR12555">
    <property type="entry name" value="UBIQUITIN FUSION DEGRADATON PROTEIN 1"/>
    <property type="match status" value="1"/>
</dbReference>
<sequence>METSSENYDQVDDSNHPTNKLDESSHGSDEFGLITRDCEDNASEEDDISEEIDNDDDDDEIYEPMLEDDDDEIYESMLEEVDDDDDHNNNCDHQSHIDTWNCDYYKNLPLFEGDYRCFPLSFCNKTHLDVGNKIIMPANALEPIIENQIPMPLQFEIRNLSKGKVSHCGVFEFSGQEDDAVFMPDWMMENMEIEVWNYMYMKNKELEKATYIKLQPHGSDFMEISNPKDVLEENLQKFSCLTKGDTIMISHGNKMFYINIVETEPADAVSLIDTDCEVDFSTPLDYKEPANPTPIKSSLKKKQEEEAAEKLKFKPFTGLSRKLGEKPYSDLGSLHNKHLSATVTDQSVLLKEQDKEIAQELKFKPFTGLARKLGENPYSDLGSLHNKHLSATVTDQSDLLKEQDKEIAQKSKFKPFTGLARKLDEGTYSDLPTLPNSYSA</sequence>
<evidence type="ECO:0000259" key="4">
    <source>
        <dbReference type="Pfam" id="PF03152"/>
    </source>
</evidence>
<evidence type="ECO:0000313" key="7">
    <source>
        <dbReference type="Proteomes" id="UP001165190"/>
    </source>
</evidence>
<dbReference type="Proteomes" id="UP001165190">
    <property type="component" value="Unassembled WGS sequence"/>
</dbReference>
<organism evidence="6 7">
    <name type="scientific">Hibiscus trionum</name>
    <name type="common">Flower of an hour</name>
    <dbReference type="NCBI Taxonomy" id="183268"/>
    <lineage>
        <taxon>Eukaryota</taxon>
        <taxon>Viridiplantae</taxon>
        <taxon>Streptophyta</taxon>
        <taxon>Embryophyta</taxon>
        <taxon>Tracheophyta</taxon>
        <taxon>Spermatophyta</taxon>
        <taxon>Magnoliopsida</taxon>
        <taxon>eudicotyledons</taxon>
        <taxon>Gunneridae</taxon>
        <taxon>Pentapetalae</taxon>
        <taxon>rosids</taxon>
        <taxon>malvids</taxon>
        <taxon>Malvales</taxon>
        <taxon>Malvaceae</taxon>
        <taxon>Malvoideae</taxon>
        <taxon>Hibiscus</taxon>
    </lineage>
</organism>
<dbReference type="GO" id="GO:0006511">
    <property type="term" value="P:ubiquitin-dependent protein catabolic process"/>
    <property type="evidence" value="ECO:0007669"/>
    <property type="project" value="InterPro"/>
</dbReference>
<protein>
    <submittedName>
        <fullName evidence="6">Uncharacterized protein</fullName>
    </submittedName>
</protein>
<dbReference type="InterPro" id="IPR042299">
    <property type="entry name" value="Ufd1-like_Nn"/>
</dbReference>
<comment type="similarity">
    <text evidence="1">Belongs to the UFD1 family.</text>
</comment>
<dbReference type="Pfam" id="PF03152">
    <property type="entry name" value="UFD1_N1"/>
    <property type="match status" value="1"/>
</dbReference>
<accession>A0A9W7LWE7</accession>
<dbReference type="Pfam" id="PF24842">
    <property type="entry name" value="UFD1_N2"/>
    <property type="match status" value="1"/>
</dbReference>
<reference evidence="6" key="1">
    <citation type="submission" date="2023-05" db="EMBL/GenBank/DDBJ databases">
        <title>Genome and transcriptome analyses reveal genes involved in the formation of fine ridges on petal epidermal cells in Hibiscus trionum.</title>
        <authorList>
            <person name="Koshimizu S."/>
            <person name="Masuda S."/>
            <person name="Ishii T."/>
            <person name="Shirasu K."/>
            <person name="Hoshino A."/>
            <person name="Arita M."/>
        </authorList>
    </citation>
    <scope>NUCLEOTIDE SEQUENCE</scope>
    <source>
        <strain evidence="6">Hamamatsu line</strain>
    </source>
</reference>
<keyword evidence="7" id="KW-1185">Reference proteome</keyword>
<evidence type="ECO:0000256" key="2">
    <source>
        <dbReference type="ARBA" id="ARBA00022786"/>
    </source>
</evidence>
<dbReference type="EMBL" id="BSYR01000016">
    <property type="protein sequence ID" value="GMI79008.1"/>
    <property type="molecule type" value="Genomic_DNA"/>
</dbReference>
<feature type="compositionally biased region" description="Basic and acidic residues" evidence="3">
    <location>
        <begin position="13"/>
        <end position="29"/>
    </location>
</feature>
<dbReference type="GO" id="GO:0031593">
    <property type="term" value="F:polyubiquitin modification-dependent protein binding"/>
    <property type="evidence" value="ECO:0007669"/>
    <property type="project" value="TreeGrafter"/>
</dbReference>
<evidence type="ECO:0000259" key="5">
    <source>
        <dbReference type="Pfam" id="PF24842"/>
    </source>
</evidence>
<dbReference type="InterPro" id="IPR055418">
    <property type="entry name" value="UFD1_N2"/>
</dbReference>
<keyword evidence="2" id="KW-0833">Ubl conjugation pathway</keyword>
<dbReference type="GO" id="GO:0034098">
    <property type="term" value="C:VCP-NPL4-UFD1 AAA ATPase complex"/>
    <property type="evidence" value="ECO:0007669"/>
    <property type="project" value="TreeGrafter"/>
</dbReference>
<evidence type="ECO:0000256" key="3">
    <source>
        <dbReference type="SAM" id="MobiDB-lite"/>
    </source>
</evidence>
<name>A0A9W7LWE7_HIBTR</name>
<dbReference type="Gene3D" id="3.10.330.10">
    <property type="match status" value="1"/>
</dbReference>
<feature type="region of interest" description="Disordered" evidence="3">
    <location>
        <begin position="1"/>
        <end position="61"/>
    </location>
</feature>
<evidence type="ECO:0000256" key="1">
    <source>
        <dbReference type="ARBA" id="ARBA00006043"/>
    </source>
</evidence>
<dbReference type="InterPro" id="IPR004854">
    <property type="entry name" value="Ufd1-like"/>
</dbReference>
<dbReference type="GO" id="GO:0036503">
    <property type="term" value="P:ERAD pathway"/>
    <property type="evidence" value="ECO:0007669"/>
    <property type="project" value="TreeGrafter"/>
</dbReference>
<evidence type="ECO:0000313" key="6">
    <source>
        <dbReference type="EMBL" id="GMI79008.1"/>
    </source>
</evidence>
<dbReference type="OrthoDB" id="422728at2759"/>
<gene>
    <name evidence="6" type="ORF">HRI_001570100</name>
</gene>
<proteinExistence type="inferred from homology"/>
<feature type="compositionally biased region" description="Acidic residues" evidence="3">
    <location>
        <begin position="40"/>
        <end position="61"/>
    </location>
</feature>
<feature type="domain" description="Ubiquitin fusion degradation protein UFD1 N-terminal subdomain 1" evidence="4">
    <location>
        <begin position="111"/>
        <end position="203"/>
    </location>
</feature>
<dbReference type="Gene3D" id="2.40.40.50">
    <property type="entry name" value="Ubiquitin fusion degradation protein UFD1, N-terminal domain"/>
    <property type="match status" value="1"/>
</dbReference>
<feature type="domain" description="Ubiquitin fusion degradation protein UFD1 N-terminal subdomain 2" evidence="5">
    <location>
        <begin position="208"/>
        <end position="283"/>
    </location>
</feature>